<dbReference type="Proteomes" id="UP000639403">
    <property type="component" value="Unassembled WGS sequence"/>
</dbReference>
<dbReference type="EMBL" id="JADOXO010001630">
    <property type="protein sequence ID" value="KAF9794717.1"/>
    <property type="molecule type" value="Genomic_DNA"/>
</dbReference>
<evidence type="ECO:0000313" key="1">
    <source>
        <dbReference type="EMBL" id="KAF9794717.1"/>
    </source>
</evidence>
<accession>A0A8H7NR84</accession>
<reference evidence="1" key="1">
    <citation type="submission" date="2020-11" db="EMBL/GenBank/DDBJ databases">
        <authorList>
            <person name="Koelle M."/>
            <person name="Horta M.A.C."/>
            <person name="Nowrousian M."/>
            <person name="Ohm R.A."/>
            <person name="Benz P."/>
            <person name="Pilgard A."/>
        </authorList>
    </citation>
    <scope>NUCLEOTIDE SEQUENCE</scope>
    <source>
        <strain evidence="1">FPRL280</strain>
    </source>
</reference>
<gene>
    <name evidence="1" type="ORF">IEO21_11165</name>
</gene>
<name>A0A8H7NR84_9APHY</name>
<comment type="caution">
    <text evidence="1">The sequence shown here is derived from an EMBL/GenBank/DDBJ whole genome shotgun (WGS) entry which is preliminary data.</text>
</comment>
<reference evidence="1" key="2">
    <citation type="journal article" name="Front. Microbiol.">
        <title>Degradative Capacity of Two Strains of Rhodonia placenta: From Phenotype to Genotype.</title>
        <authorList>
            <person name="Kolle M."/>
            <person name="Horta M.A.C."/>
            <person name="Nowrousian M."/>
            <person name="Ohm R.A."/>
            <person name="Benz J.P."/>
            <person name="Pilgard A."/>
        </authorList>
    </citation>
    <scope>NUCLEOTIDE SEQUENCE</scope>
    <source>
        <strain evidence="1">FPRL280</strain>
    </source>
</reference>
<evidence type="ECO:0000313" key="2">
    <source>
        <dbReference type="Proteomes" id="UP000639403"/>
    </source>
</evidence>
<organism evidence="1 2">
    <name type="scientific">Rhodonia placenta</name>
    <dbReference type="NCBI Taxonomy" id="104341"/>
    <lineage>
        <taxon>Eukaryota</taxon>
        <taxon>Fungi</taxon>
        <taxon>Dikarya</taxon>
        <taxon>Basidiomycota</taxon>
        <taxon>Agaricomycotina</taxon>
        <taxon>Agaricomycetes</taxon>
        <taxon>Polyporales</taxon>
        <taxon>Adustoporiaceae</taxon>
        <taxon>Rhodonia</taxon>
    </lineage>
</organism>
<proteinExistence type="predicted"/>
<protein>
    <submittedName>
        <fullName evidence="1">Uncharacterized protein</fullName>
    </submittedName>
</protein>
<sequence length="9" mass="866">MTVSGPSGM</sequence>